<feature type="transmembrane region" description="Helical" evidence="8">
    <location>
        <begin position="32"/>
        <end position="47"/>
    </location>
</feature>
<evidence type="ECO:0000256" key="8">
    <source>
        <dbReference type="SAM" id="Phobius"/>
    </source>
</evidence>
<dbReference type="Gene3D" id="3.30.240.20">
    <property type="entry name" value="bsu07140 like domains"/>
    <property type="match status" value="2"/>
</dbReference>
<feature type="domain" description="YetF C-terminal" evidence="9">
    <location>
        <begin position="81"/>
        <end position="202"/>
    </location>
</feature>
<evidence type="ECO:0000256" key="3">
    <source>
        <dbReference type="ARBA" id="ARBA00022475"/>
    </source>
</evidence>
<dbReference type="PANTHER" id="PTHR34582">
    <property type="entry name" value="UPF0702 TRANSMEMBRANE PROTEIN YCAP"/>
    <property type="match status" value="1"/>
</dbReference>
<keyword evidence="3" id="KW-1003">Cell membrane</keyword>
<dbReference type="Proteomes" id="UP000243739">
    <property type="component" value="Unassembled WGS sequence"/>
</dbReference>
<dbReference type="RefSeq" id="WP_069656935.1">
    <property type="nucleotide sequence ID" value="NZ_MIJF01000029.1"/>
</dbReference>
<dbReference type="AlphaFoldDB" id="A0A1D2YU80"/>
<evidence type="ECO:0000256" key="2">
    <source>
        <dbReference type="ARBA" id="ARBA00006448"/>
    </source>
</evidence>
<evidence type="ECO:0000313" key="10">
    <source>
        <dbReference type="EMBL" id="OEF99211.1"/>
    </source>
</evidence>
<name>A0A1D2YU80_9BACI</name>
<keyword evidence="5 8" id="KW-1133">Transmembrane helix</keyword>
<dbReference type="OrthoDB" id="9778331at2"/>
<keyword evidence="11" id="KW-1185">Reference proteome</keyword>
<dbReference type="PANTHER" id="PTHR34582:SF6">
    <property type="entry name" value="UPF0702 TRANSMEMBRANE PROTEIN YCAP"/>
    <property type="match status" value="1"/>
</dbReference>
<evidence type="ECO:0000256" key="5">
    <source>
        <dbReference type="ARBA" id="ARBA00022989"/>
    </source>
</evidence>
<feature type="region of interest" description="Disordered" evidence="7">
    <location>
        <begin position="242"/>
        <end position="267"/>
    </location>
</feature>
<comment type="subcellular location">
    <subcellularLocation>
        <location evidence="1">Cell membrane</location>
        <topology evidence="1">Multi-pass membrane protein</topology>
    </subcellularLocation>
</comment>
<evidence type="ECO:0000259" key="9">
    <source>
        <dbReference type="Pfam" id="PF04239"/>
    </source>
</evidence>
<accession>A0A1D2YU80</accession>
<dbReference type="InterPro" id="IPR007353">
    <property type="entry name" value="DUF421"/>
</dbReference>
<feature type="transmembrane region" description="Helical" evidence="8">
    <location>
        <begin position="59"/>
        <end position="77"/>
    </location>
</feature>
<keyword evidence="4 8" id="KW-0812">Transmembrane</keyword>
<comment type="similarity">
    <text evidence="2">Belongs to the UPF0702 family.</text>
</comment>
<evidence type="ECO:0000256" key="7">
    <source>
        <dbReference type="SAM" id="MobiDB-lite"/>
    </source>
</evidence>
<dbReference type="EMBL" id="MIJF01000029">
    <property type="protein sequence ID" value="OEF99211.1"/>
    <property type="molecule type" value="Genomic_DNA"/>
</dbReference>
<feature type="compositionally biased region" description="Basic and acidic residues" evidence="7">
    <location>
        <begin position="242"/>
        <end position="253"/>
    </location>
</feature>
<organism evidence="10 11">
    <name type="scientific">Vulcanibacillus modesticaldus</name>
    <dbReference type="NCBI Taxonomy" id="337097"/>
    <lineage>
        <taxon>Bacteria</taxon>
        <taxon>Bacillati</taxon>
        <taxon>Bacillota</taxon>
        <taxon>Bacilli</taxon>
        <taxon>Bacillales</taxon>
        <taxon>Bacillaceae</taxon>
        <taxon>Vulcanibacillus</taxon>
    </lineage>
</organism>
<proteinExistence type="inferred from homology"/>
<dbReference type="InterPro" id="IPR023090">
    <property type="entry name" value="UPF0702_alpha/beta_dom_sf"/>
</dbReference>
<dbReference type="STRING" id="337097.BHF71_09690"/>
<evidence type="ECO:0000256" key="1">
    <source>
        <dbReference type="ARBA" id="ARBA00004651"/>
    </source>
</evidence>
<sequence>MEWLKIVGISLVMISLGFTILKVIAKRSLNEMSIFNIFLILMLANILSEPLKTNNLIELIIPVTMIVVTFFIYSYLLSTNKWAKKIKNDPIVLIRHGNIDEKGLSKAKMTITEILAELRYKGYAHVKDVEFAILEETGKISIIPNVAKRPVNTSDLSIVTGYEGVPVPLIIDGAIQYDNLAKINLSPEQLIKLLGMQGYSLDMIKTISLAVLDENKRIVIDQNDDINQGNIDQKQQSLTKKIQEDIKAGKKEPEDQDLGPIDDYIKI</sequence>
<dbReference type="GO" id="GO:0005886">
    <property type="term" value="C:plasma membrane"/>
    <property type="evidence" value="ECO:0007669"/>
    <property type="project" value="UniProtKB-SubCell"/>
</dbReference>
<protein>
    <recommendedName>
        <fullName evidence="9">YetF C-terminal domain-containing protein</fullName>
    </recommendedName>
</protein>
<keyword evidence="6 8" id="KW-0472">Membrane</keyword>
<reference evidence="10 11" key="1">
    <citation type="submission" date="2016-09" db="EMBL/GenBank/DDBJ databases">
        <title>Draft genome sequence for the type strain of Vulcanibacillus modesticaldus BR, a strictly anaerobic, moderately thermophilic, and nitrate-reducing bacterium from deep sea-hydrothermal vents of the Mid-Atlantic Ridge.</title>
        <authorList>
            <person name="Abin C.A."/>
            <person name="Hollibaugh J.T."/>
        </authorList>
    </citation>
    <scope>NUCLEOTIDE SEQUENCE [LARGE SCALE GENOMIC DNA]</scope>
    <source>
        <strain evidence="10 11">BR</strain>
    </source>
</reference>
<evidence type="ECO:0000256" key="6">
    <source>
        <dbReference type="ARBA" id="ARBA00023136"/>
    </source>
</evidence>
<evidence type="ECO:0000313" key="11">
    <source>
        <dbReference type="Proteomes" id="UP000243739"/>
    </source>
</evidence>
<gene>
    <name evidence="10" type="ORF">BHF71_09690</name>
</gene>
<dbReference type="Pfam" id="PF04239">
    <property type="entry name" value="DUF421"/>
    <property type="match status" value="1"/>
</dbReference>
<evidence type="ECO:0000256" key="4">
    <source>
        <dbReference type="ARBA" id="ARBA00022692"/>
    </source>
</evidence>
<feature type="transmembrane region" description="Helical" evidence="8">
    <location>
        <begin position="6"/>
        <end position="25"/>
    </location>
</feature>
<comment type="caution">
    <text evidence="10">The sequence shown here is derived from an EMBL/GenBank/DDBJ whole genome shotgun (WGS) entry which is preliminary data.</text>
</comment>